<keyword evidence="4" id="KW-1185">Reference proteome</keyword>
<dbReference type="PANTHER" id="PTHR46268:SF6">
    <property type="entry name" value="UNIVERSAL STRESS PROTEIN UP12"/>
    <property type="match status" value="1"/>
</dbReference>
<gene>
    <name evidence="3" type="ORF">FRACA_4130002</name>
</gene>
<dbReference type="PRINTS" id="PR01438">
    <property type="entry name" value="UNVRSLSTRESS"/>
</dbReference>
<dbReference type="EMBL" id="FZMO01000350">
    <property type="protein sequence ID" value="SNQ50185.1"/>
    <property type="molecule type" value="Genomic_DNA"/>
</dbReference>
<dbReference type="InterPro" id="IPR006015">
    <property type="entry name" value="Universal_stress_UspA"/>
</dbReference>
<proteinExistence type="inferred from homology"/>
<feature type="domain" description="UspA" evidence="2">
    <location>
        <begin position="24"/>
        <end position="160"/>
    </location>
</feature>
<dbReference type="Proteomes" id="UP000234331">
    <property type="component" value="Unassembled WGS sequence"/>
</dbReference>
<dbReference type="InterPro" id="IPR006016">
    <property type="entry name" value="UspA"/>
</dbReference>
<reference evidence="3 4" key="1">
    <citation type="submission" date="2017-06" db="EMBL/GenBank/DDBJ databases">
        <authorList>
            <person name="Kim H.J."/>
            <person name="Triplett B.A."/>
        </authorList>
    </citation>
    <scope>NUCLEOTIDE SEQUENCE [LARGE SCALE GENOMIC DNA]</scope>
    <source>
        <strain evidence="3">FRACA_ARgP5</strain>
    </source>
</reference>
<comment type="similarity">
    <text evidence="1">Belongs to the universal stress protein A family.</text>
</comment>
<evidence type="ECO:0000256" key="1">
    <source>
        <dbReference type="ARBA" id="ARBA00008791"/>
    </source>
</evidence>
<protein>
    <submittedName>
        <fullName evidence="3">Universal stress protein UspA-like protein</fullName>
    </submittedName>
</protein>
<dbReference type="InterPro" id="IPR014729">
    <property type="entry name" value="Rossmann-like_a/b/a_fold"/>
</dbReference>
<dbReference type="SUPFAM" id="SSF52402">
    <property type="entry name" value="Adenine nucleotide alpha hydrolases-like"/>
    <property type="match status" value="1"/>
</dbReference>
<organism evidence="3 4">
    <name type="scientific">Frankia canadensis</name>
    <dbReference type="NCBI Taxonomy" id="1836972"/>
    <lineage>
        <taxon>Bacteria</taxon>
        <taxon>Bacillati</taxon>
        <taxon>Actinomycetota</taxon>
        <taxon>Actinomycetes</taxon>
        <taxon>Frankiales</taxon>
        <taxon>Frankiaceae</taxon>
        <taxon>Frankia</taxon>
    </lineage>
</organism>
<dbReference type="Gene3D" id="3.40.50.620">
    <property type="entry name" value="HUPs"/>
    <property type="match status" value="1"/>
</dbReference>
<evidence type="ECO:0000259" key="2">
    <source>
        <dbReference type="Pfam" id="PF00582"/>
    </source>
</evidence>
<sequence>MLVVEDYGPRWEPGMFELGTDGPRSIVAGVDGSRTSMRAAAFAAGLARRQSSRLVIVYVASPSVWAAVSPAPLGEAAAQIVDAVADEVRTLIQERYTELGIPVRFLIRTGDPLDGIRRTAAEVQADMVAVGASESAGHRLVGSLAGRLVRSGKWPVVVVP</sequence>
<evidence type="ECO:0000313" key="3">
    <source>
        <dbReference type="EMBL" id="SNQ50185.1"/>
    </source>
</evidence>
<dbReference type="PANTHER" id="PTHR46268">
    <property type="entry name" value="STRESS RESPONSE PROTEIN NHAX"/>
    <property type="match status" value="1"/>
</dbReference>
<dbReference type="Pfam" id="PF00582">
    <property type="entry name" value="Usp"/>
    <property type="match status" value="1"/>
</dbReference>
<accession>A0A2I2KWZ5</accession>
<evidence type="ECO:0000313" key="4">
    <source>
        <dbReference type="Proteomes" id="UP000234331"/>
    </source>
</evidence>
<dbReference type="AlphaFoldDB" id="A0A2I2KWZ5"/>
<dbReference type="CDD" id="cd00293">
    <property type="entry name" value="USP-like"/>
    <property type="match status" value="1"/>
</dbReference>
<name>A0A2I2KWZ5_9ACTN</name>